<proteinExistence type="predicted"/>
<accession>A0AA88H4K0</accession>
<evidence type="ECO:0000313" key="2">
    <source>
        <dbReference type="Proteomes" id="UP001187531"/>
    </source>
</evidence>
<comment type="caution">
    <text evidence="1">The sequence shown here is derived from an EMBL/GenBank/DDBJ whole genome shotgun (WGS) entry which is preliminary data.</text>
</comment>
<dbReference type="EMBL" id="JAVRJZ010000021">
    <property type="protein sequence ID" value="KAK2704740.1"/>
    <property type="molecule type" value="Genomic_DNA"/>
</dbReference>
<organism evidence="1 2">
    <name type="scientific">Artemia franciscana</name>
    <name type="common">Brine shrimp</name>
    <name type="synonym">Artemia sanfranciscana</name>
    <dbReference type="NCBI Taxonomy" id="6661"/>
    <lineage>
        <taxon>Eukaryota</taxon>
        <taxon>Metazoa</taxon>
        <taxon>Ecdysozoa</taxon>
        <taxon>Arthropoda</taxon>
        <taxon>Crustacea</taxon>
        <taxon>Branchiopoda</taxon>
        <taxon>Anostraca</taxon>
        <taxon>Artemiidae</taxon>
        <taxon>Artemia</taxon>
    </lineage>
</organism>
<reference evidence="1" key="1">
    <citation type="submission" date="2023-07" db="EMBL/GenBank/DDBJ databases">
        <title>Chromosome-level genome assembly of Artemia franciscana.</title>
        <authorList>
            <person name="Jo E."/>
        </authorList>
    </citation>
    <scope>NUCLEOTIDE SEQUENCE</scope>
    <source>
        <tissue evidence="1">Whole body</tissue>
    </source>
</reference>
<sequence length="175" mass="19556">MLMLQQPTIFHTGIGPNGQKSYIIPSESQSQIIQPMMPVQQPNPVFQHLGAFSISVLPTLNIQTQMATHLPASEIHPKMPAYVLQPGMLLQIQCQQSAIQATTLPQSELLFQNTKDHQLNLFLLESESIQPGYNVGTSRTPQVYYSETEKHEHPIFDNSINIGIGNVNNISIRKN</sequence>
<dbReference type="Proteomes" id="UP001187531">
    <property type="component" value="Unassembled WGS sequence"/>
</dbReference>
<gene>
    <name evidence="1" type="ORF">QYM36_016953</name>
</gene>
<keyword evidence="2" id="KW-1185">Reference proteome</keyword>
<name>A0AA88H4K0_ARTSF</name>
<protein>
    <submittedName>
        <fullName evidence="1">Uncharacterized protein</fullName>
    </submittedName>
</protein>
<dbReference type="AlphaFoldDB" id="A0AA88H4K0"/>
<evidence type="ECO:0000313" key="1">
    <source>
        <dbReference type="EMBL" id="KAK2704740.1"/>
    </source>
</evidence>